<dbReference type="EC" id="5.3.1.8" evidence="3"/>
<dbReference type="Pfam" id="PF20511">
    <property type="entry name" value="PMI_typeI_cat"/>
    <property type="match status" value="1"/>
</dbReference>
<dbReference type="Proteomes" id="UP000068067">
    <property type="component" value="Chromosome"/>
</dbReference>
<dbReference type="GO" id="GO:0004476">
    <property type="term" value="F:mannose-6-phosphate isomerase activity"/>
    <property type="evidence" value="ECO:0007669"/>
    <property type="project" value="UniProtKB-EC"/>
</dbReference>
<feature type="binding site" evidence="10">
    <location>
        <position position="129"/>
    </location>
    <ligand>
        <name>Zn(2+)</name>
        <dbReference type="ChEBI" id="CHEBI:29105"/>
    </ligand>
</feature>
<dbReference type="PANTHER" id="PTHR10309:SF0">
    <property type="entry name" value="MANNOSE-6-PHOSPHATE ISOMERASE"/>
    <property type="match status" value="1"/>
</dbReference>
<dbReference type="GO" id="GO:0005829">
    <property type="term" value="C:cytosol"/>
    <property type="evidence" value="ECO:0007669"/>
    <property type="project" value="TreeGrafter"/>
</dbReference>
<dbReference type="CDD" id="cd07011">
    <property type="entry name" value="cupin_PMI_type_I_N"/>
    <property type="match status" value="1"/>
</dbReference>
<evidence type="ECO:0000256" key="6">
    <source>
        <dbReference type="ARBA" id="ARBA00023235"/>
    </source>
</evidence>
<dbReference type="AlphaFoldDB" id="A0A0M4CWM0"/>
<feature type="domain" description="Phosphomannose isomerase type I catalytic" evidence="11">
    <location>
        <begin position="4"/>
        <end position="146"/>
    </location>
</feature>
<dbReference type="GO" id="GO:0009298">
    <property type="term" value="P:GDP-mannose biosynthetic process"/>
    <property type="evidence" value="ECO:0007669"/>
    <property type="project" value="InterPro"/>
</dbReference>
<dbReference type="Pfam" id="PF21621">
    <property type="entry name" value="MPI_cupin_dom"/>
    <property type="match status" value="1"/>
</dbReference>
<evidence type="ECO:0000256" key="4">
    <source>
        <dbReference type="ARBA" id="ARBA00022723"/>
    </source>
</evidence>
<evidence type="ECO:0000256" key="7">
    <source>
        <dbReference type="ARBA" id="ARBA00029741"/>
    </source>
</evidence>
<dbReference type="Gene3D" id="2.60.120.10">
    <property type="entry name" value="Jelly Rolls"/>
    <property type="match status" value="2"/>
</dbReference>
<feature type="binding site" evidence="10">
    <location>
        <position position="94"/>
    </location>
    <ligand>
        <name>Zn(2+)</name>
        <dbReference type="ChEBI" id="CHEBI:29105"/>
    </ligand>
</feature>
<dbReference type="PIRSF" id="PIRSF001480">
    <property type="entry name" value="Mannose-6-phosphate_isomerase"/>
    <property type="match status" value="1"/>
</dbReference>
<dbReference type="InterPro" id="IPR046457">
    <property type="entry name" value="PMI_typeI_cat"/>
</dbReference>
<dbReference type="InterPro" id="IPR001250">
    <property type="entry name" value="Man6P_Isoase-1"/>
</dbReference>
<evidence type="ECO:0000256" key="3">
    <source>
        <dbReference type="ARBA" id="ARBA00011956"/>
    </source>
</evidence>
<dbReference type="InterPro" id="IPR014710">
    <property type="entry name" value="RmlC-like_jellyroll"/>
</dbReference>
<evidence type="ECO:0000256" key="9">
    <source>
        <dbReference type="PIRSR" id="PIRSR001480-1"/>
    </source>
</evidence>
<feature type="domain" description="Mannose-6-phosphate isomerase cupin" evidence="12">
    <location>
        <begin position="319"/>
        <end position="390"/>
    </location>
</feature>
<sequence length="397" mass="42943">MELLEGTLRAYPWGSRTLIADLKGEPPASRPEAEIWFGAHPGSPSTVNGLPLTDVIAANPRAALGDRVADTFDNELPFLLKILAAGAPLSLQAHPSLEQAKEGFARENAAGINIDATNRNYRDANHKPELIVALSEFIAMAGFRPLARTLEIFDVLECEPLDHYRSMLTVDHEEESLRALFTTWITIPVAKRHELIDALIGAIHTYLESNDPNPEITFVLTHILELNEQYPGDVGILGALLLNFYKLEPGEGLYLDAANLHAYISGLGVEIMANSDNVLRGGLTSKYVDVPELVRVLDFTPLPNARVDASVDSTPDASVTHYPVPIDEFTLDRINVTGTPTVAHDGPMIVLCTSGTAQLTCGEKTLDISAGHAVWVASEDPDVTVSGDGAEVFVARV</sequence>
<comment type="cofactor">
    <cofactor evidence="10">
        <name>Zn(2+)</name>
        <dbReference type="ChEBI" id="CHEBI:29105"/>
    </cofactor>
    <text evidence="10">Binds 1 zinc ion per subunit.</text>
</comment>
<dbReference type="SUPFAM" id="SSF51182">
    <property type="entry name" value="RmlC-like cupins"/>
    <property type="match status" value="1"/>
</dbReference>
<name>A0A0M4CWM0_9CORY</name>
<evidence type="ECO:0000259" key="11">
    <source>
        <dbReference type="Pfam" id="PF20511"/>
    </source>
</evidence>
<dbReference type="NCBIfam" id="TIGR00218">
    <property type="entry name" value="manA"/>
    <property type="match status" value="1"/>
</dbReference>
<evidence type="ECO:0000259" key="12">
    <source>
        <dbReference type="Pfam" id="PF21621"/>
    </source>
</evidence>
<dbReference type="RefSeq" id="WP_053544319.1">
    <property type="nucleotide sequence ID" value="NZ_CP009220.1"/>
</dbReference>
<protein>
    <recommendedName>
        <fullName evidence="3">mannose-6-phosphate isomerase</fullName>
        <ecNumber evidence="3">5.3.1.8</ecNumber>
    </recommendedName>
    <alternativeName>
        <fullName evidence="7">Phosphohexomutase</fullName>
    </alternativeName>
    <alternativeName>
        <fullName evidence="8">Phosphomannose isomerase</fullName>
    </alternativeName>
</protein>
<dbReference type="EMBL" id="CP009220">
    <property type="protein sequence ID" value="ALC05207.1"/>
    <property type="molecule type" value="Genomic_DNA"/>
</dbReference>
<dbReference type="GO" id="GO:0005975">
    <property type="term" value="P:carbohydrate metabolic process"/>
    <property type="evidence" value="ECO:0007669"/>
    <property type="project" value="InterPro"/>
</dbReference>
<dbReference type="GO" id="GO:0008270">
    <property type="term" value="F:zinc ion binding"/>
    <property type="evidence" value="ECO:0007669"/>
    <property type="project" value="InterPro"/>
</dbReference>
<evidence type="ECO:0000256" key="1">
    <source>
        <dbReference type="ARBA" id="ARBA00000757"/>
    </source>
</evidence>
<dbReference type="InterPro" id="IPR049071">
    <property type="entry name" value="MPI_cupin_dom"/>
</dbReference>
<reference evidence="13 14" key="1">
    <citation type="submission" date="2014-08" db="EMBL/GenBank/DDBJ databases">
        <title>Complete genome sequence of Corynebacterium deserti GIMN1.010 (=DSM 45689), isolated from desert sand in western China.</title>
        <authorList>
            <person name="Ruckert C."/>
            <person name="Albersmeier A."/>
            <person name="Kalinowski J."/>
        </authorList>
    </citation>
    <scope>NUCLEOTIDE SEQUENCE [LARGE SCALE GENOMIC DNA]</scope>
    <source>
        <strain evidence="13 14">GIMN1.010</strain>
    </source>
</reference>
<keyword evidence="4 10" id="KW-0479">Metal-binding</keyword>
<dbReference type="PRINTS" id="PR00714">
    <property type="entry name" value="MAN6PISMRASE"/>
</dbReference>
<comment type="catalytic activity">
    <reaction evidence="1">
        <text>D-mannose 6-phosphate = D-fructose 6-phosphate</text>
        <dbReference type="Rhea" id="RHEA:12356"/>
        <dbReference type="ChEBI" id="CHEBI:58735"/>
        <dbReference type="ChEBI" id="CHEBI:61527"/>
        <dbReference type="EC" id="5.3.1.8"/>
    </reaction>
</comment>
<evidence type="ECO:0000256" key="8">
    <source>
        <dbReference type="ARBA" id="ARBA00030762"/>
    </source>
</evidence>
<dbReference type="PANTHER" id="PTHR10309">
    <property type="entry name" value="MANNOSE-6-PHOSPHATE ISOMERASE"/>
    <property type="match status" value="1"/>
</dbReference>
<gene>
    <name evidence="13" type="ORF">CDES_03775</name>
</gene>
<comment type="similarity">
    <text evidence="2">Belongs to the mannose-6-phosphate isomerase type 1 family.</text>
</comment>
<evidence type="ECO:0000313" key="14">
    <source>
        <dbReference type="Proteomes" id="UP000068067"/>
    </source>
</evidence>
<feature type="binding site" evidence="10">
    <location>
        <position position="261"/>
    </location>
    <ligand>
        <name>Zn(2+)</name>
        <dbReference type="ChEBI" id="CHEBI:29105"/>
    </ligand>
</feature>
<dbReference type="OrthoDB" id="9792649at2"/>
<accession>A0A0M4CWM0</accession>
<evidence type="ECO:0000256" key="10">
    <source>
        <dbReference type="PIRSR" id="PIRSR001480-2"/>
    </source>
</evidence>
<evidence type="ECO:0000313" key="13">
    <source>
        <dbReference type="EMBL" id="ALC05207.1"/>
    </source>
</evidence>
<evidence type="ECO:0000256" key="2">
    <source>
        <dbReference type="ARBA" id="ARBA00010772"/>
    </source>
</evidence>
<proteinExistence type="inferred from homology"/>
<dbReference type="InterPro" id="IPR018050">
    <property type="entry name" value="Pmannose_isomerase-type1_CS"/>
</dbReference>
<dbReference type="PATRIC" id="fig|931089.4.peg.765"/>
<organism evidence="13 14">
    <name type="scientific">Corynebacterium deserti GIMN1.010</name>
    <dbReference type="NCBI Taxonomy" id="931089"/>
    <lineage>
        <taxon>Bacteria</taxon>
        <taxon>Bacillati</taxon>
        <taxon>Actinomycetota</taxon>
        <taxon>Actinomycetes</taxon>
        <taxon>Mycobacteriales</taxon>
        <taxon>Corynebacteriaceae</taxon>
        <taxon>Corynebacterium</taxon>
    </lineage>
</organism>
<dbReference type="InterPro" id="IPR016305">
    <property type="entry name" value="Mannose-6-P_Isomerase"/>
</dbReference>
<keyword evidence="5 10" id="KW-0862">Zinc</keyword>
<keyword evidence="6 13" id="KW-0413">Isomerase</keyword>
<feature type="active site" evidence="9">
    <location>
        <position position="280"/>
    </location>
</feature>
<dbReference type="PROSITE" id="PS00965">
    <property type="entry name" value="PMI_I_1"/>
    <property type="match status" value="1"/>
</dbReference>
<evidence type="ECO:0000256" key="5">
    <source>
        <dbReference type="ARBA" id="ARBA00022833"/>
    </source>
</evidence>
<dbReference type="InterPro" id="IPR011051">
    <property type="entry name" value="RmlC_Cupin_sf"/>
</dbReference>
<dbReference type="STRING" id="931089.CDES_03775"/>
<keyword evidence="14" id="KW-1185">Reference proteome</keyword>
<dbReference type="Gene3D" id="1.10.441.10">
    <property type="entry name" value="Phosphomannose Isomerase, domain 2"/>
    <property type="match status" value="1"/>
</dbReference>
<feature type="binding site" evidence="10">
    <location>
        <position position="92"/>
    </location>
    <ligand>
        <name>Zn(2+)</name>
        <dbReference type="ChEBI" id="CHEBI:29105"/>
    </ligand>
</feature>
<dbReference type="KEGG" id="cdx:CDES_03775"/>